<dbReference type="AlphaFoldDB" id="Q2CJS6"/>
<evidence type="ECO:0000313" key="2">
    <source>
        <dbReference type="EMBL" id="EAR53063.1"/>
    </source>
</evidence>
<organism evidence="2 3">
    <name type="scientific">Oceanicola granulosus (strain ATCC BAA-861 / DSM 15982 / KCTC 12143 / HTCC2516)</name>
    <dbReference type="NCBI Taxonomy" id="314256"/>
    <lineage>
        <taxon>Bacteria</taxon>
        <taxon>Pseudomonadati</taxon>
        <taxon>Pseudomonadota</taxon>
        <taxon>Alphaproteobacteria</taxon>
        <taxon>Rhodobacterales</taxon>
        <taxon>Roseobacteraceae</taxon>
        <taxon>Oceanicola</taxon>
    </lineage>
</organism>
<keyword evidence="1" id="KW-1133">Transmembrane helix</keyword>
<keyword evidence="3" id="KW-1185">Reference proteome</keyword>
<accession>Q2CJS6</accession>
<dbReference type="Proteomes" id="UP000003635">
    <property type="component" value="Unassembled WGS sequence"/>
</dbReference>
<feature type="transmembrane region" description="Helical" evidence="1">
    <location>
        <begin position="20"/>
        <end position="42"/>
    </location>
</feature>
<dbReference type="EMBL" id="AAOT01000001">
    <property type="protein sequence ID" value="EAR53063.1"/>
    <property type="molecule type" value="Genomic_DNA"/>
</dbReference>
<dbReference type="eggNOG" id="ENOG502ZIBU">
    <property type="taxonomic scope" value="Bacteria"/>
</dbReference>
<dbReference type="STRING" id="314256.OG2516_11386"/>
<feature type="transmembrane region" description="Helical" evidence="1">
    <location>
        <begin position="233"/>
        <end position="258"/>
    </location>
</feature>
<keyword evidence="1" id="KW-0472">Membrane</keyword>
<sequence length="264" mass="27976">MSVQIVRHAVLMVLNNFQDAIKASVAPILIGVAVVVGLSMALGTDLRLLLAAASTPGGADTFDETALLNPGSALLILLVMLPLALFILGWVAVTWHRFILLEEYPDPVPAVSGRPIWPYVGKSVGLAVVLMLVFIPLSLVVGLVATPLVMLNEFFGAALAGILLGVVFSYFWLRWALILPAAAIGRPMSMGESWRITKPLSSDIVGVSLLLALLNFALSLVALPFGGGVVGTVLALVVDWFTMMVGLSVLTTLFGHLVEKRALV</sequence>
<evidence type="ECO:0000256" key="1">
    <source>
        <dbReference type="SAM" id="Phobius"/>
    </source>
</evidence>
<evidence type="ECO:0000313" key="3">
    <source>
        <dbReference type="Proteomes" id="UP000003635"/>
    </source>
</evidence>
<feature type="transmembrane region" description="Helical" evidence="1">
    <location>
        <begin position="154"/>
        <end position="183"/>
    </location>
</feature>
<feature type="transmembrane region" description="Helical" evidence="1">
    <location>
        <begin position="124"/>
        <end position="148"/>
    </location>
</feature>
<dbReference type="OrthoDB" id="7704812at2"/>
<feature type="transmembrane region" description="Helical" evidence="1">
    <location>
        <begin position="204"/>
        <end position="227"/>
    </location>
</feature>
<protein>
    <submittedName>
        <fullName evidence="2">Membrane protein, putative</fullName>
    </submittedName>
</protein>
<comment type="caution">
    <text evidence="2">The sequence shown here is derived from an EMBL/GenBank/DDBJ whole genome shotgun (WGS) entry which is preliminary data.</text>
</comment>
<name>Q2CJS6_OCEGH</name>
<keyword evidence="1" id="KW-0812">Transmembrane</keyword>
<gene>
    <name evidence="2" type="ORF">OG2516_11386</name>
</gene>
<feature type="transmembrane region" description="Helical" evidence="1">
    <location>
        <begin position="73"/>
        <end position="93"/>
    </location>
</feature>
<proteinExistence type="predicted"/>
<reference evidence="2 3" key="1">
    <citation type="journal article" date="2010" name="J. Bacteriol.">
        <title>Genome sequences of Oceanicola granulosus HTCC2516(T) and Oceanicola batsensis HTCC2597(TDelta).</title>
        <authorList>
            <person name="Thrash J.C."/>
            <person name="Cho J.C."/>
            <person name="Vergin K.L."/>
            <person name="Giovannoni S.J."/>
        </authorList>
    </citation>
    <scope>NUCLEOTIDE SEQUENCE [LARGE SCALE GENOMIC DNA]</scope>
    <source>
        <strain evidence="3">ATCC BAA-861 / DSM 15982 / KCTC 12143 / HTCC2516</strain>
    </source>
</reference>
<dbReference type="RefSeq" id="WP_007255797.1">
    <property type="nucleotide sequence ID" value="NZ_CH724107.1"/>
</dbReference>
<dbReference type="HOGENOM" id="CLU_1127526_0_0_5"/>